<dbReference type="KEGG" id="dpx:DAPPUDRAFT_303840"/>
<dbReference type="GO" id="GO:0006281">
    <property type="term" value="P:DNA repair"/>
    <property type="evidence" value="ECO:0007669"/>
    <property type="project" value="UniProtKB-KW"/>
</dbReference>
<evidence type="ECO:0000256" key="4">
    <source>
        <dbReference type="ARBA" id="ARBA00022763"/>
    </source>
</evidence>
<keyword evidence="4" id="KW-0227">DNA damage</keyword>
<dbReference type="GO" id="GO:0051382">
    <property type="term" value="P:kinetochore assembly"/>
    <property type="evidence" value="ECO:0007669"/>
    <property type="project" value="InterPro"/>
</dbReference>
<dbReference type="OrthoDB" id="2500381at2759"/>
<keyword evidence="6" id="KW-0234">DNA repair</keyword>
<dbReference type="InterPro" id="IPR009072">
    <property type="entry name" value="Histone-fold"/>
</dbReference>
<dbReference type="InParanoid" id="E9GIB9"/>
<comment type="subunit">
    <text evidence="8">Heterodimer with CENPX, sometimes called MHF; this interaction stabilizes both partners. MHF heterodimers can assemble to form tetrameric structures. MHF also coassemble with CENPT-CENPW heterodimers at centromeres to form the tetrameric CENP-T-W-S-X complex. Forms a discrete complex with FANCM and CENPX, called FANCM-MHF; this interaction, probably mediated by direct binding between CENPS and FANCM, leads to synergistic activation of double-stranded DNA binding and strongly stimulates FANCM-mediated DNA remodeling. Recruited by FANCM to the Fanconi anemia (FA) core complex, which consists of CENPS, CENPX, FANCA, FANCB, FANCC, FANCE, FANCF, FANCG, FANCL, FANCM, FAAP24 and FAAP100. The FA core complex associates with Bloom syndrome (BLM) complex, which consists of at least BLM, DNA topoisomerase 3-alpha (TOP3A), RMI1/BLAP75, RPA1/RPA70 and RPA2/RPA32. The super complex between FA and BLM is called BRAFT.</text>
</comment>
<name>E9GIB9_DAPPU</name>
<dbReference type="GO" id="GO:0043240">
    <property type="term" value="C:Fanconi anaemia nuclear complex"/>
    <property type="evidence" value="ECO:0000318"/>
    <property type="project" value="GO_Central"/>
</dbReference>
<evidence type="ECO:0000256" key="6">
    <source>
        <dbReference type="ARBA" id="ARBA00023204"/>
    </source>
</evidence>
<organism evidence="9 10">
    <name type="scientific">Daphnia pulex</name>
    <name type="common">Water flea</name>
    <dbReference type="NCBI Taxonomy" id="6669"/>
    <lineage>
        <taxon>Eukaryota</taxon>
        <taxon>Metazoa</taxon>
        <taxon>Ecdysozoa</taxon>
        <taxon>Arthropoda</taxon>
        <taxon>Crustacea</taxon>
        <taxon>Branchiopoda</taxon>
        <taxon>Diplostraca</taxon>
        <taxon>Cladocera</taxon>
        <taxon>Anomopoda</taxon>
        <taxon>Daphniidae</taxon>
        <taxon>Daphnia</taxon>
    </lineage>
</organism>
<evidence type="ECO:0000313" key="9">
    <source>
        <dbReference type="EMBL" id="EFX80651.1"/>
    </source>
</evidence>
<dbReference type="HOGENOM" id="CLU_175684_1_0_1"/>
<dbReference type="GO" id="GO:0046982">
    <property type="term" value="F:protein heterodimerization activity"/>
    <property type="evidence" value="ECO:0007669"/>
    <property type="project" value="InterPro"/>
</dbReference>
<evidence type="ECO:0000256" key="2">
    <source>
        <dbReference type="ARBA" id="ARBA00009359"/>
    </source>
</evidence>
<dbReference type="GO" id="GO:0000712">
    <property type="term" value="P:resolution of meiotic recombination intermediates"/>
    <property type="evidence" value="ECO:0000318"/>
    <property type="project" value="GO_Central"/>
</dbReference>
<evidence type="ECO:0000256" key="5">
    <source>
        <dbReference type="ARBA" id="ARBA00023125"/>
    </source>
</evidence>
<dbReference type="Gene3D" id="6.10.130.30">
    <property type="match status" value="1"/>
</dbReference>
<dbReference type="STRING" id="6669.E9GIB9"/>
<keyword evidence="7" id="KW-0539">Nucleus</keyword>
<dbReference type="Proteomes" id="UP000000305">
    <property type="component" value="Unassembled WGS sequence"/>
</dbReference>
<dbReference type="PhylomeDB" id="E9GIB9"/>
<evidence type="ECO:0000313" key="10">
    <source>
        <dbReference type="Proteomes" id="UP000000305"/>
    </source>
</evidence>
<dbReference type="GO" id="GO:0031297">
    <property type="term" value="P:replication fork processing"/>
    <property type="evidence" value="ECO:0000318"/>
    <property type="project" value="GO_Central"/>
</dbReference>
<evidence type="ECO:0000256" key="3">
    <source>
        <dbReference type="ARBA" id="ARBA00016388"/>
    </source>
</evidence>
<dbReference type="AlphaFoldDB" id="E9GIB9"/>
<comment type="similarity">
    <text evidence="2">Belongs to the CENP-X/MHF2 family.</text>
</comment>
<dbReference type="GO" id="GO:0003677">
    <property type="term" value="F:DNA binding"/>
    <property type="evidence" value="ECO:0007669"/>
    <property type="project" value="UniProtKB-KW"/>
</dbReference>
<keyword evidence="5" id="KW-0238">DNA-binding</keyword>
<reference evidence="9 10" key="1">
    <citation type="journal article" date="2011" name="Science">
        <title>The ecoresponsive genome of Daphnia pulex.</title>
        <authorList>
            <person name="Colbourne J.K."/>
            <person name="Pfrender M.E."/>
            <person name="Gilbert D."/>
            <person name="Thomas W.K."/>
            <person name="Tucker A."/>
            <person name="Oakley T.H."/>
            <person name="Tokishita S."/>
            <person name="Aerts A."/>
            <person name="Arnold G.J."/>
            <person name="Basu M.K."/>
            <person name="Bauer D.J."/>
            <person name="Caceres C.E."/>
            <person name="Carmel L."/>
            <person name="Casola C."/>
            <person name="Choi J.H."/>
            <person name="Detter J.C."/>
            <person name="Dong Q."/>
            <person name="Dusheyko S."/>
            <person name="Eads B.D."/>
            <person name="Frohlich T."/>
            <person name="Geiler-Samerotte K.A."/>
            <person name="Gerlach D."/>
            <person name="Hatcher P."/>
            <person name="Jogdeo S."/>
            <person name="Krijgsveld J."/>
            <person name="Kriventseva E.V."/>
            <person name="Kultz D."/>
            <person name="Laforsch C."/>
            <person name="Lindquist E."/>
            <person name="Lopez J."/>
            <person name="Manak J.R."/>
            <person name="Muller J."/>
            <person name="Pangilinan J."/>
            <person name="Patwardhan R.P."/>
            <person name="Pitluck S."/>
            <person name="Pritham E.J."/>
            <person name="Rechtsteiner A."/>
            <person name="Rho M."/>
            <person name="Rogozin I.B."/>
            <person name="Sakarya O."/>
            <person name="Salamov A."/>
            <person name="Schaack S."/>
            <person name="Shapiro H."/>
            <person name="Shiga Y."/>
            <person name="Skalitzky C."/>
            <person name="Smith Z."/>
            <person name="Souvorov A."/>
            <person name="Sung W."/>
            <person name="Tang Z."/>
            <person name="Tsuchiya D."/>
            <person name="Tu H."/>
            <person name="Vos H."/>
            <person name="Wang M."/>
            <person name="Wolf Y.I."/>
            <person name="Yamagata H."/>
            <person name="Yamada T."/>
            <person name="Ye Y."/>
            <person name="Shaw J.R."/>
            <person name="Andrews J."/>
            <person name="Crease T.J."/>
            <person name="Tang H."/>
            <person name="Lucas S.M."/>
            <person name="Robertson H.M."/>
            <person name="Bork P."/>
            <person name="Koonin E.V."/>
            <person name="Zdobnov E.M."/>
            <person name="Grigoriev I.V."/>
            <person name="Lynch M."/>
            <person name="Boore J.L."/>
        </authorList>
    </citation>
    <scope>NUCLEOTIDE SEQUENCE [LARGE SCALE GENOMIC DNA]</scope>
</reference>
<dbReference type="PANTHER" id="PTHR28680:SF1">
    <property type="entry name" value="CENTROMERE PROTEIN X"/>
    <property type="match status" value="1"/>
</dbReference>
<dbReference type="PANTHER" id="PTHR28680">
    <property type="entry name" value="CENTROMERE PROTEIN X"/>
    <property type="match status" value="1"/>
</dbReference>
<dbReference type="CDD" id="cd22921">
    <property type="entry name" value="HFD_CENP-X"/>
    <property type="match status" value="1"/>
</dbReference>
<dbReference type="GO" id="GO:0071821">
    <property type="term" value="C:FANCM-MHF complex"/>
    <property type="evidence" value="ECO:0000318"/>
    <property type="project" value="GO_Central"/>
</dbReference>
<dbReference type="EMBL" id="GL732546">
    <property type="protein sequence ID" value="EFX80651.1"/>
    <property type="molecule type" value="Genomic_DNA"/>
</dbReference>
<evidence type="ECO:0000256" key="8">
    <source>
        <dbReference type="ARBA" id="ARBA00047146"/>
    </source>
</evidence>
<evidence type="ECO:0000256" key="7">
    <source>
        <dbReference type="ARBA" id="ARBA00023242"/>
    </source>
</evidence>
<accession>E9GIB9</accession>
<evidence type="ECO:0000256" key="1">
    <source>
        <dbReference type="ARBA" id="ARBA00004123"/>
    </source>
</evidence>
<proteinExistence type="inferred from homology"/>
<gene>
    <name evidence="9" type="ORF">DAPPUDRAFT_303840</name>
</gene>
<keyword evidence="10" id="KW-1185">Reference proteome</keyword>
<sequence>MDSYEDIFERKKSAVKFKEGLIHELMKMYTTNHKTKIGNEAVTAVNEIMLKFLNEVVWRAMNQAHNEGLNNVNLDNIEKILPQLLLDFA</sequence>
<dbReference type="InterPro" id="IPR018552">
    <property type="entry name" value="CENP-X"/>
</dbReference>
<dbReference type="Pfam" id="PF09415">
    <property type="entry name" value="CENP-X"/>
    <property type="match status" value="1"/>
</dbReference>
<protein>
    <recommendedName>
        <fullName evidence="3">Centromere protein X</fullName>
    </recommendedName>
</protein>
<dbReference type="SUPFAM" id="SSF47113">
    <property type="entry name" value="Histone-fold"/>
    <property type="match status" value="1"/>
</dbReference>
<comment type="subcellular location">
    <subcellularLocation>
        <location evidence="1">Nucleus</location>
    </subcellularLocation>
</comment>